<dbReference type="EMBL" id="JACHGH010000004">
    <property type="protein sequence ID" value="MBB6453017.1"/>
    <property type="molecule type" value="Genomic_DNA"/>
</dbReference>
<evidence type="ECO:0000256" key="11">
    <source>
        <dbReference type="RuleBase" id="RU004516"/>
    </source>
</evidence>
<dbReference type="InterPro" id="IPR050571">
    <property type="entry name" value="Class-IV_PLP-Dep_Aminotrnsfr"/>
</dbReference>
<proteinExistence type="inferred from homology"/>
<comment type="subunit">
    <text evidence="3">Homodimer.</text>
</comment>
<dbReference type="AlphaFoldDB" id="A0A841Q3Q3"/>
<dbReference type="PANTHER" id="PTHR42743:SF10">
    <property type="entry name" value="D-ALANINE AMINOTRANSFERASE"/>
    <property type="match status" value="1"/>
</dbReference>
<dbReference type="RefSeq" id="WP_174495860.1">
    <property type="nucleotide sequence ID" value="NZ_CADDWK010000004.1"/>
</dbReference>
<reference evidence="13 14" key="1">
    <citation type="submission" date="2020-08" db="EMBL/GenBank/DDBJ databases">
        <title>Genomic Encyclopedia of Type Strains, Phase IV (KMG-IV): sequencing the most valuable type-strain genomes for metagenomic binning, comparative biology and taxonomic classification.</title>
        <authorList>
            <person name="Goeker M."/>
        </authorList>
    </citation>
    <scope>NUCLEOTIDE SEQUENCE [LARGE SCALE GENOMIC DNA]</scope>
    <source>
        <strain evidence="13 14">DSM 19612</strain>
    </source>
</reference>
<evidence type="ECO:0000256" key="6">
    <source>
        <dbReference type="ARBA" id="ARBA00022576"/>
    </source>
</evidence>
<dbReference type="InterPro" id="IPR005784">
    <property type="entry name" value="D_amino_transT"/>
</dbReference>
<keyword evidence="14" id="KW-1185">Reference proteome</keyword>
<evidence type="ECO:0000256" key="1">
    <source>
        <dbReference type="ARBA" id="ARBA00001933"/>
    </source>
</evidence>
<dbReference type="FunFam" id="3.20.10.10:FF:000002">
    <property type="entry name" value="D-alanine aminotransferase"/>
    <property type="match status" value="1"/>
</dbReference>
<dbReference type="EC" id="2.6.1.21" evidence="4 12"/>
<dbReference type="InterPro" id="IPR036038">
    <property type="entry name" value="Aminotransferase-like"/>
</dbReference>
<dbReference type="GO" id="GO:0047810">
    <property type="term" value="F:D-alanine-2-oxoglutarate aminotransferase activity"/>
    <property type="evidence" value="ECO:0007669"/>
    <property type="project" value="UniProtKB-EC"/>
</dbReference>
<dbReference type="SUPFAM" id="SSF56752">
    <property type="entry name" value="D-aminoacid aminotransferase-like PLP-dependent enzymes"/>
    <property type="match status" value="1"/>
</dbReference>
<keyword evidence="6 13" id="KW-0032">Aminotransferase</keyword>
<comment type="catalytic activity">
    <reaction evidence="9 12">
        <text>D-alanine + 2-oxoglutarate = D-glutamate + pyruvate</text>
        <dbReference type="Rhea" id="RHEA:15869"/>
        <dbReference type="ChEBI" id="CHEBI:15361"/>
        <dbReference type="ChEBI" id="CHEBI:16810"/>
        <dbReference type="ChEBI" id="CHEBI:29986"/>
        <dbReference type="ChEBI" id="CHEBI:57416"/>
        <dbReference type="EC" id="2.6.1.21"/>
    </reaction>
</comment>
<dbReference type="Gene3D" id="3.20.10.10">
    <property type="entry name" value="D-amino Acid Aminotransferase, subunit A, domain 2"/>
    <property type="match status" value="1"/>
</dbReference>
<evidence type="ECO:0000256" key="5">
    <source>
        <dbReference type="ARBA" id="ARBA00021779"/>
    </source>
</evidence>
<keyword evidence="7 13" id="KW-0808">Transferase</keyword>
<keyword evidence="8 11" id="KW-0663">Pyridoxal phosphate</keyword>
<evidence type="ECO:0000313" key="13">
    <source>
        <dbReference type="EMBL" id="MBB6453017.1"/>
    </source>
</evidence>
<protein>
    <recommendedName>
        <fullName evidence="5 12">D-alanine aminotransferase</fullName>
        <ecNumber evidence="4 12">2.6.1.21</ecNumber>
    </recommendedName>
</protein>
<evidence type="ECO:0000256" key="10">
    <source>
        <dbReference type="RuleBase" id="RU004106"/>
    </source>
</evidence>
<dbReference type="PANTHER" id="PTHR42743">
    <property type="entry name" value="AMINO-ACID AMINOTRANSFERASE"/>
    <property type="match status" value="1"/>
</dbReference>
<gene>
    <name evidence="13" type="ORF">HNQ94_001465</name>
</gene>
<comment type="cofactor">
    <cofactor evidence="1 11">
        <name>pyridoxal 5'-phosphate</name>
        <dbReference type="ChEBI" id="CHEBI:597326"/>
    </cofactor>
</comment>
<dbReference type="GO" id="GO:0005829">
    <property type="term" value="C:cytosol"/>
    <property type="evidence" value="ECO:0007669"/>
    <property type="project" value="TreeGrafter"/>
</dbReference>
<dbReference type="GO" id="GO:0046394">
    <property type="term" value="P:carboxylic acid biosynthetic process"/>
    <property type="evidence" value="ECO:0007669"/>
    <property type="project" value="UniProtKB-ARBA"/>
</dbReference>
<dbReference type="PROSITE" id="PS00770">
    <property type="entry name" value="AA_TRANSFER_CLASS_4"/>
    <property type="match status" value="1"/>
</dbReference>
<sequence length="277" mass="31757">MIILHNESFINRDEAKTDIEDRGYTFGDGVYEVVRVYNGEIFMLEEHLDRLQYSLGEIAIDYNVAEKKLGDLLSQLILKNDVVDGAIYLQITRAVSPRKHHYPENSVPQLYAYPLDLSTPEKEQKEGIQVTLREDLRWHRCDIKSLNLLYNIMVKQYAHQNGFYEALLYRNEEHVTEGSSSNFFGVKEGRVITHPANNYILNGITRIAVQRFCEELNIPFEEKVLSLKDLNTLDEAFITSTSAEVIPVVKIDEQEINGGQVGSVTKQLLEAFKNKVS</sequence>
<comment type="caution">
    <text evidence="13">The sequence shown here is derived from an EMBL/GenBank/DDBJ whole genome shotgun (WGS) entry which is preliminary data.</text>
</comment>
<dbReference type="GO" id="GO:0030170">
    <property type="term" value="F:pyridoxal phosphate binding"/>
    <property type="evidence" value="ECO:0007669"/>
    <property type="project" value="InterPro"/>
</dbReference>
<evidence type="ECO:0000256" key="8">
    <source>
        <dbReference type="ARBA" id="ARBA00022898"/>
    </source>
</evidence>
<comment type="function">
    <text evidence="12">Acts on the D-isomers of alanine, leucine, aspartate, glutamate, aminobutyrate, norvaline and asparagine. The enzyme transfers an amino group from a substrate D-amino acid to the pyridoxal phosphate cofactor to form pyridoxamine and an alpha-keto acid in the first half-reaction.</text>
</comment>
<name>A0A841Q3Q3_9BACI</name>
<comment type="similarity">
    <text evidence="2 10">Belongs to the class-IV pyridoxal-phosphate-dependent aminotransferase family.</text>
</comment>
<dbReference type="Gene3D" id="3.30.470.10">
    <property type="match status" value="1"/>
</dbReference>
<accession>A0A841Q3Q3</accession>
<dbReference type="GO" id="GO:0008652">
    <property type="term" value="P:amino acid biosynthetic process"/>
    <property type="evidence" value="ECO:0007669"/>
    <property type="project" value="UniProtKB-ARBA"/>
</dbReference>
<evidence type="ECO:0000256" key="7">
    <source>
        <dbReference type="ARBA" id="ARBA00022679"/>
    </source>
</evidence>
<evidence type="ECO:0000313" key="14">
    <source>
        <dbReference type="Proteomes" id="UP000581688"/>
    </source>
</evidence>
<dbReference type="Proteomes" id="UP000581688">
    <property type="component" value="Unassembled WGS sequence"/>
</dbReference>
<dbReference type="InterPro" id="IPR018300">
    <property type="entry name" value="Aminotrans_IV_CS"/>
</dbReference>
<evidence type="ECO:0000256" key="2">
    <source>
        <dbReference type="ARBA" id="ARBA00009320"/>
    </source>
</evidence>
<evidence type="ECO:0000256" key="12">
    <source>
        <dbReference type="RuleBase" id="RU004520"/>
    </source>
</evidence>
<dbReference type="InterPro" id="IPR001544">
    <property type="entry name" value="Aminotrans_IV"/>
</dbReference>
<dbReference type="Pfam" id="PF01063">
    <property type="entry name" value="Aminotran_4"/>
    <property type="match status" value="1"/>
</dbReference>
<dbReference type="InterPro" id="IPR043131">
    <property type="entry name" value="BCAT-like_N"/>
</dbReference>
<organism evidence="13 14">
    <name type="scientific">Salirhabdus euzebyi</name>
    <dbReference type="NCBI Taxonomy" id="394506"/>
    <lineage>
        <taxon>Bacteria</taxon>
        <taxon>Bacillati</taxon>
        <taxon>Bacillota</taxon>
        <taxon>Bacilli</taxon>
        <taxon>Bacillales</taxon>
        <taxon>Bacillaceae</taxon>
        <taxon>Salirhabdus</taxon>
    </lineage>
</organism>
<evidence type="ECO:0000256" key="9">
    <source>
        <dbReference type="ARBA" id="ARBA00047911"/>
    </source>
</evidence>
<evidence type="ECO:0000256" key="4">
    <source>
        <dbReference type="ARBA" id="ARBA00012874"/>
    </source>
</evidence>
<evidence type="ECO:0000256" key="3">
    <source>
        <dbReference type="ARBA" id="ARBA00011738"/>
    </source>
</evidence>
<dbReference type="NCBIfam" id="TIGR01121">
    <property type="entry name" value="D_amino_aminoT"/>
    <property type="match status" value="1"/>
</dbReference>
<dbReference type="InterPro" id="IPR043132">
    <property type="entry name" value="BCAT-like_C"/>
</dbReference>
<dbReference type="CDD" id="cd01558">
    <property type="entry name" value="D-AAT_like"/>
    <property type="match status" value="1"/>
</dbReference>
<dbReference type="GO" id="GO:0046416">
    <property type="term" value="P:D-amino acid metabolic process"/>
    <property type="evidence" value="ECO:0007669"/>
    <property type="project" value="InterPro"/>
</dbReference>